<gene>
    <name evidence="2" type="ORF">TNCT_198791</name>
</gene>
<name>A0A8X6LHK9_TRICU</name>
<evidence type="ECO:0000313" key="2">
    <source>
        <dbReference type="EMBL" id="GFR08677.1"/>
    </source>
</evidence>
<reference evidence="2" key="1">
    <citation type="submission" date="2020-07" db="EMBL/GenBank/DDBJ databases">
        <title>Multicomponent nature underlies the extraordinary mechanical properties of spider dragline silk.</title>
        <authorList>
            <person name="Kono N."/>
            <person name="Nakamura H."/>
            <person name="Mori M."/>
            <person name="Yoshida Y."/>
            <person name="Ohtoshi R."/>
            <person name="Malay A.D."/>
            <person name="Moran D.A.P."/>
            <person name="Tomita M."/>
            <person name="Numata K."/>
            <person name="Arakawa K."/>
        </authorList>
    </citation>
    <scope>NUCLEOTIDE SEQUENCE</scope>
</reference>
<dbReference type="EMBL" id="BMAO01016443">
    <property type="protein sequence ID" value="GFR08677.1"/>
    <property type="molecule type" value="Genomic_DNA"/>
</dbReference>
<keyword evidence="3" id="KW-1185">Reference proteome</keyword>
<comment type="caution">
    <text evidence="2">The sequence shown here is derived from an EMBL/GenBank/DDBJ whole genome shotgun (WGS) entry which is preliminary data.</text>
</comment>
<dbReference type="AlphaFoldDB" id="A0A8X6LHK9"/>
<evidence type="ECO:0000313" key="3">
    <source>
        <dbReference type="Proteomes" id="UP000887116"/>
    </source>
</evidence>
<dbReference type="Proteomes" id="UP000887116">
    <property type="component" value="Unassembled WGS sequence"/>
</dbReference>
<sequence>MQQFHNAPHVLVKGIIKNVMNEAWEQLEALSLGNVAEQRNGGTETKSSSQASEKIQSDPDGKRKVDLTDSESSEKMPKKHHME</sequence>
<protein>
    <submittedName>
        <fullName evidence="2">Uncharacterized protein</fullName>
    </submittedName>
</protein>
<feature type="compositionally biased region" description="Basic and acidic residues" evidence="1">
    <location>
        <begin position="55"/>
        <end position="76"/>
    </location>
</feature>
<feature type="region of interest" description="Disordered" evidence="1">
    <location>
        <begin position="38"/>
        <end position="83"/>
    </location>
</feature>
<accession>A0A8X6LHK9</accession>
<feature type="compositionally biased region" description="Polar residues" evidence="1">
    <location>
        <begin position="40"/>
        <end position="54"/>
    </location>
</feature>
<proteinExistence type="predicted"/>
<evidence type="ECO:0000256" key="1">
    <source>
        <dbReference type="SAM" id="MobiDB-lite"/>
    </source>
</evidence>
<organism evidence="2 3">
    <name type="scientific">Trichonephila clavata</name>
    <name type="common">Joro spider</name>
    <name type="synonym">Nephila clavata</name>
    <dbReference type="NCBI Taxonomy" id="2740835"/>
    <lineage>
        <taxon>Eukaryota</taxon>
        <taxon>Metazoa</taxon>
        <taxon>Ecdysozoa</taxon>
        <taxon>Arthropoda</taxon>
        <taxon>Chelicerata</taxon>
        <taxon>Arachnida</taxon>
        <taxon>Araneae</taxon>
        <taxon>Araneomorphae</taxon>
        <taxon>Entelegynae</taxon>
        <taxon>Araneoidea</taxon>
        <taxon>Nephilidae</taxon>
        <taxon>Trichonephila</taxon>
    </lineage>
</organism>